<keyword evidence="1" id="KW-0472">Membrane</keyword>
<protein>
    <recommendedName>
        <fullName evidence="4">CXXC-20-CXXC protein</fullName>
    </recommendedName>
</protein>
<comment type="caution">
    <text evidence="2">The sequence shown here is derived from an EMBL/GenBank/DDBJ whole genome shotgun (WGS) entry which is preliminary data.</text>
</comment>
<evidence type="ECO:0008006" key="4">
    <source>
        <dbReference type="Google" id="ProtNLM"/>
    </source>
</evidence>
<keyword evidence="1" id="KW-0812">Transmembrane</keyword>
<feature type="transmembrane region" description="Helical" evidence="1">
    <location>
        <begin position="42"/>
        <end position="63"/>
    </location>
</feature>
<gene>
    <name evidence="2" type="ORF">A6K76_03490</name>
</gene>
<name>A0A1C0Y8H3_9BACL</name>
<sequence length="70" mass="7837">MAKCANCQQKWSAKDVLAIAFSKDGKACPNCNEQQYIASNMLNMMTVLGYISIVFIVLFPFLIKLSSKKE</sequence>
<keyword evidence="3" id="KW-1185">Reference proteome</keyword>
<dbReference type="RefSeq" id="WP_066466624.1">
    <property type="nucleotide sequence ID" value="NZ_MATO01000089.1"/>
</dbReference>
<reference evidence="2 3" key="1">
    <citation type="submission" date="2016-07" db="EMBL/GenBank/DDBJ databases">
        <title>Caryophanon latum genome sequencing.</title>
        <authorList>
            <person name="Verma A."/>
            <person name="Pal Y."/>
            <person name="Krishnamurthi S."/>
        </authorList>
    </citation>
    <scope>NUCLEOTIDE SEQUENCE [LARGE SCALE GENOMIC DNA]</scope>
    <source>
        <strain evidence="2 3">DSM 14151</strain>
    </source>
</reference>
<dbReference type="Proteomes" id="UP000093482">
    <property type="component" value="Unassembled WGS sequence"/>
</dbReference>
<evidence type="ECO:0000313" key="2">
    <source>
        <dbReference type="EMBL" id="OCS83451.1"/>
    </source>
</evidence>
<proteinExistence type="predicted"/>
<dbReference type="OrthoDB" id="2418141at2"/>
<evidence type="ECO:0000313" key="3">
    <source>
        <dbReference type="Proteomes" id="UP000093482"/>
    </source>
</evidence>
<dbReference type="AlphaFoldDB" id="A0A1C0Y8H3"/>
<dbReference type="EMBL" id="MATO01000089">
    <property type="protein sequence ID" value="OCS83451.1"/>
    <property type="molecule type" value="Genomic_DNA"/>
</dbReference>
<evidence type="ECO:0000256" key="1">
    <source>
        <dbReference type="SAM" id="Phobius"/>
    </source>
</evidence>
<accession>A0A1C0Y8H3</accession>
<keyword evidence="1" id="KW-1133">Transmembrane helix</keyword>
<organism evidence="2 3">
    <name type="scientific">Caryophanon latum</name>
    <dbReference type="NCBI Taxonomy" id="33977"/>
    <lineage>
        <taxon>Bacteria</taxon>
        <taxon>Bacillati</taxon>
        <taxon>Bacillota</taxon>
        <taxon>Bacilli</taxon>
        <taxon>Bacillales</taxon>
        <taxon>Caryophanaceae</taxon>
        <taxon>Caryophanon</taxon>
    </lineage>
</organism>